<proteinExistence type="predicted"/>
<dbReference type="AlphaFoldDB" id="A0A660L024"/>
<dbReference type="Gene3D" id="2.60.40.420">
    <property type="entry name" value="Cupredoxins - blue copper proteins"/>
    <property type="match status" value="3"/>
</dbReference>
<feature type="domain" description="Plastocyanin-like" evidence="6">
    <location>
        <begin position="61"/>
        <end position="170"/>
    </location>
</feature>
<organism evidence="7 8">
    <name type="scientific">Solirubrobacter pauli</name>
    <dbReference type="NCBI Taxonomy" id="166793"/>
    <lineage>
        <taxon>Bacteria</taxon>
        <taxon>Bacillati</taxon>
        <taxon>Actinomycetota</taxon>
        <taxon>Thermoleophilia</taxon>
        <taxon>Solirubrobacterales</taxon>
        <taxon>Solirubrobacteraceae</taxon>
        <taxon>Solirubrobacter</taxon>
    </lineage>
</organism>
<evidence type="ECO:0000259" key="6">
    <source>
        <dbReference type="Pfam" id="PF07732"/>
    </source>
</evidence>
<sequence length="477" mass="51746">MGVAAGAAALAGGVKPPRGPQPKPAPPVVPPDAWLREPERIYSHRGRLAVTLVAEEREAFVAGARRAAATYNGGVPGPTLIADPGDRLDVRLVNRLSRPTNLHTHGFHVSPGGNSDNVMLDVPAGATFDYRFDIPRDHAPGLNWYHPHPHGDGARQLFGGMAGTVIFRSEAERRGASAAVRDRVLVLQAPEWDTAGQLKVWSAGLLASQVRLVNGQLNPHIALRPGETERWRIVNASVSDFFDLRLDGHQLTQIAADGNPYSRPVTTDVVSLPPGGRAEVLVRSDTPGTFALHALPADHGAGFVSPDLVLATVHVEPGLRGVGGRRPFRPEPLLAPLCDLRTRPVDKRRTITMSMTGGFTIDGKKFDHDRVDQVVELNALEEWTIVNDSVLIHPFHIHINPFQVTHIDGVPVDEPGYRDTVTVRPRSSVTFRTVFEDFTGTSLFHCHIVPHSDLGMMGVFQVVDPTSPGSPLLCRLT</sequence>
<evidence type="ECO:0000313" key="8">
    <source>
        <dbReference type="Proteomes" id="UP000278962"/>
    </source>
</evidence>
<reference evidence="7 8" key="1">
    <citation type="submission" date="2018-10" db="EMBL/GenBank/DDBJ databases">
        <title>Genomic Encyclopedia of Archaeal and Bacterial Type Strains, Phase II (KMG-II): from individual species to whole genera.</title>
        <authorList>
            <person name="Goeker M."/>
        </authorList>
    </citation>
    <scope>NUCLEOTIDE SEQUENCE [LARGE SCALE GENOMIC DNA]</scope>
    <source>
        <strain evidence="7 8">DSM 14954</strain>
    </source>
</reference>
<dbReference type="InterPro" id="IPR011707">
    <property type="entry name" value="Cu-oxidase-like_N"/>
</dbReference>
<evidence type="ECO:0000259" key="4">
    <source>
        <dbReference type="Pfam" id="PF00394"/>
    </source>
</evidence>
<dbReference type="Pfam" id="PF00394">
    <property type="entry name" value="Cu-oxidase"/>
    <property type="match status" value="1"/>
</dbReference>
<dbReference type="Pfam" id="PF07732">
    <property type="entry name" value="Cu-oxidase_3"/>
    <property type="match status" value="1"/>
</dbReference>
<protein>
    <submittedName>
        <fullName evidence="7">FtsP/CotA-like multicopper oxidase with cupredoxin domain</fullName>
    </submittedName>
</protein>
<evidence type="ECO:0000259" key="5">
    <source>
        <dbReference type="Pfam" id="PF07731"/>
    </source>
</evidence>
<keyword evidence="2" id="KW-0560">Oxidoreductase</keyword>
<name>A0A660L024_9ACTN</name>
<feature type="domain" description="Plastocyanin-like" evidence="4">
    <location>
        <begin position="212"/>
        <end position="294"/>
    </location>
</feature>
<dbReference type="InterPro" id="IPR011706">
    <property type="entry name" value="Cu-oxidase_C"/>
</dbReference>
<dbReference type="InterPro" id="IPR045087">
    <property type="entry name" value="Cu-oxidase_fam"/>
</dbReference>
<dbReference type="CDD" id="cd13900">
    <property type="entry name" value="CuRO_3_Tth-MCO_like"/>
    <property type="match status" value="1"/>
</dbReference>
<comment type="caution">
    <text evidence="7">The sequence shown here is derived from an EMBL/GenBank/DDBJ whole genome shotgun (WGS) entry which is preliminary data.</text>
</comment>
<dbReference type="InterPro" id="IPR001117">
    <property type="entry name" value="Cu-oxidase_2nd"/>
</dbReference>
<dbReference type="InterPro" id="IPR002355">
    <property type="entry name" value="Cu_oxidase_Cu_BS"/>
</dbReference>
<dbReference type="SUPFAM" id="SSF49503">
    <property type="entry name" value="Cupredoxins"/>
    <property type="match status" value="3"/>
</dbReference>
<feature type="region of interest" description="Disordered" evidence="3">
    <location>
        <begin position="1"/>
        <end position="31"/>
    </location>
</feature>
<keyword evidence="8" id="KW-1185">Reference proteome</keyword>
<evidence type="ECO:0000313" key="7">
    <source>
        <dbReference type="EMBL" id="RKQ86778.1"/>
    </source>
</evidence>
<evidence type="ECO:0000256" key="3">
    <source>
        <dbReference type="SAM" id="MobiDB-lite"/>
    </source>
</evidence>
<dbReference type="Pfam" id="PF07731">
    <property type="entry name" value="Cu-oxidase_2"/>
    <property type="match status" value="1"/>
</dbReference>
<keyword evidence="1" id="KW-0479">Metal-binding</keyword>
<gene>
    <name evidence="7" type="ORF">C8N24_4793</name>
</gene>
<feature type="compositionally biased region" description="Low complexity" evidence="3">
    <location>
        <begin position="1"/>
        <end position="16"/>
    </location>
</feature>
<evidence type="ECO:0000256" key="1">
    <source>
        <dbReference type="ARBA" id="ARBA00022723"/>
    </source>
</evidence>
<dbReference type="Proteomes" id="UP000278962">
    <property type="component" value="Unassembled WGS sequence"/>
</dbReference>
<dbReference type="GO" id="GO:0016491">
    <property type="term" value="F:oxidoreductase activity"/>
    <property type="evidence" value="ECO:0007669"/>
    <property type="project" value="UniProtKB-KW"/>
</dbReference>
<evidence type="ECO:0000256" key="2">
    <source>
        <dbReference type="ARBA" id="ARBA00023002"/>
    </source>
</evidence>
<accession>A0A660L024</accession>
<feature type="compositionally biased region" description="Pro residues" evidence="3">
    <location>
        <begin position="17"/>
        <end position="30"/>
    </location>
</feature>
<dbReference type="InterPro" id="IPR008972">
    <property type="entry name" value="Cupredoxin"/>
</dbReference>
<dbReference type="PANTHER" id="PTHR11709:SF518">
    <property type="entry name" value="MULTICOPPER OXIDASE"/>
    <property type="match status" value="1"/>
</dbReference>
<dbReference type="PANTHER" id="PTHR11709">
    <property type="entry name" value="MULTI-COPPER OXIDASE"/>
    <property type="match status" value="1"/>
</dbReference>
<dbReference type="PROSITE" id="PS00080">
    <property type="entry name" value="MULTICOPPER_OXIDASE2"/>
    <property type="match status" value="1"/>
</dbReference>
<dbReference type="CDD" id="cd13853">
    <property type="entry name" value="CuRO_1_Tth-MCO_like"/>
    <property type="match status" value="1"/>
</dbReference>
<feature type="domain" description="Plastocyanin-like" evidence="5">
    <location>
        <begin position="350"/>
        <end position="463"/>
    </location>
</feature>
<dbReference type="EMBL" id="RBIL01000002">
    <property type="protein sequence ID" value="RKQ86778.1"/>
    <property type="molecule type" value="Genomic_DNA"/>
</dbReference>
<dbReference type="GO" id="GO:0005507">
    <property type="term" value="F:copper ion binding"/>
    <property type="evidence" value="ECO:0007669"/>
    <property type="project" value="InterPro"/>
</dbReference>